<gene>
    <name evidence="3" type="ORF">ENS06_03330</name>
</gene>
<accession>A0A832A281</accession>
<sequence>MATSAHGPRDREPQNKKFLWILLVVLLLLTTLALFLLMKTGKRPFQSGMPPSQKPENFTQLPKEAVPEHVRRPVPAPEPPPQPAPSAPPYPDVPPQASQDQRKDAFGLQSSVDHVVQSREPFTAHGRQWTVEEIQRQLAGRAGQGSDQPGEADTLGGFVRKPAPVESTHGEPKRPTVYYGVRLVRPGENLWGIHYGVVREYFARRGIELPPRADKPRPDGRSTGVGRILKFLEGIVYVYNTRDNRLVEDINFLYPDDLIVFFKISEVFEALDQVKPEELDAVRYVGPTLQVKAPSTSRVLLNQKDLKDQPPPSVPHKGR</sequence>
<protein>
    <submittedName>
        <fullName evidence="3">Uncharacterized protein</fullName>
    </submittedName>
</protein>
<feature type="region of interest" description="Disordered" evidence="1">
    <location>
        <begin position="300"/>
        <end position="319"/>
    </location>
</feature>
<keyword evidence="2" id="KW-1133">Transmembrane helix</keyword>
<feature type="region of interest" description="Disordered" evidence="1">
    <location>
        <begin position="43"/>
        <end position="105"/>
    </location>
</feature>
<evidence type="ECO:0000256" key="1">
    <source>
        <dbReference type="SAM" id="MobiDB-lite"/>
    </source>
</evidence>
<evidence type="ECO:0000313" key="3">
    <source>
        <dbReference type="EMBL" id="HFK96342.1"/>
    </source>
</evidence>
<proteinExistence type="predicted"/>
<feature type="transmembrane region" description="Helical" evidence="2">
    <location>
        <begin position="18"/>
        <end position="37"/>
    </location>
</feature>
<dbReference type="EMBL" id="DSTK01000012">
    <property type="protein sequence ID" value="HFK96342.1"/>
    <property type="molecule type" value="Genomic_DNA"/>
</dbReference>
<feature type="region of interest" description="Disordered" evidence="1">
    <location>
        <begin position="138"/>
        <end position="172"/>
    </location>
</feature>
<comment type="caution">
    <text evidence="3">The sequence shown here is derived from an EMBL/GenBank/DDBJ whole genome shotgun (WGS) entry which is preliminary data.</text>
</comment>
<keyword evidence="2" id="KW-0812">Transmembrane</keyword>
<keyword evidence="2" id="KW-0472">Membrane</keyword>
<evidence type="ECO:0000256" key="2">
    <source>
        <dbReference type="SAM" id="Phobius"/>
    </source>
</evidence>
<name>A0A832A281_9BACT</name>
<feature type="compositionally biased region" description="Pro residues" evidence="1">
    <location>
        <begin position="74"/>
        <end position="94"/>
    </location>
</feature>
<dbReference type="AlphaFoldDB" id="A0A832A281"/>
<reference evidence="3" key="1">
    <citation type="journal article" date="2020" name="mSystems">
        <title>Genome- and Community-Level Interaction Insights into Carbon Utilization and Element Cycling Functions of Hydrothermarchaeota in Hydrothermal Sediment.</title>
        <authorList>
            <person name="Zhou Z."/>
            <person name="Liu Y."/>
            <person name="Xu W."/>
            <person name="Pan J."/>
            <person name="Luo Z.H."/>
            <person name="Li M."/>
        </authorList>
    </citation>
    <scope>NUCLEOTIDE SEQUENCE [LARGE SCALE GENOMIC DNA]</scope>
    <source>
        <strain evidence="3">SpSt-456</strain>
    </source>
</reference>
<feature type="compositionally biased region" description="Pro residues" evidence="1">
    <location>
        <begin position="309"/>
        <end position="319"/>
    </location>
</feature>
<organism evidence="3">
    <name type="scientific">Desulfacinum infernum</name>
    <dbReference type="NCBI Taxonomy" id="35837"/>
    <lineage>
        <taxon>Bacteria</taxon>
        <taxon>Pseudomonadati</taxon>
        <taxon>Thermodesulfobacteriota</taxon>
        <taxon>Syntrophobacteria</taxon>
        <taxon>Syntrophobacterales</taxon>
        <taxon>Syntrophobacteraceae</taxon>
        <taxon>Desulfacinum</taxon>
    </lineage>
</organism>